<dbReference type="Gene3D" id="1.20.1720.10">
    <property type="entry name" value="Multidrug resistance protein D"/>
    <property type="match status" value="1"/>
</dbReference>
<dbReference type="EMBL" id="AJLO02000009">
    <property type="protein sequence ID" value="KOF00536.1"/>
    <property type="molecule type" value="Genomic_DNA"/>
</dbReference>
<feature type="transmembrane region" description="Helical" evidence="9">
    <location>
        <begin position="252"/>
        <end position="271"/>
    </location>
</feature>
<feature type="domain" description="Major facilitator superfamily (MFS) profile" evidence="10">
    <location>
        <begin position="35"/>
        <end position="520"/>
    </location>
</feature>
<keyword evidence="8 9" id="KW-0472">Membrane</keyword>
<dbReference type="GO" id="GO:0015721">
    <property type="term" value="P:bile acid and bile salt transport"/>
    <property type="evidence" value="ECO:0007669"/>
    <property type="project" value="UniProtKB-ARBA"/>
</dbReference>
<feature type="transmembrane region" description="Helical" evidence="9">
    <location>
        <begin position="101"/>
        <end position="127"/>
    </location>
</feature>
<evidence type="ECO:0000259" key="10">
    <source>
        <dbReference type="PROSITE" id="PS50850"/>
    </source>
</evidence>
<comment type="similarity">
    <text evidence="2">Belongs to the major facilitator superfamily. EmrB family.</text>
</comment>
<feature type="transmembrane region" description="Helical" evidence="9">
    <location>
        <begin position="71"/>
        <end position="89"/>
    </location>
</feature>
<feature type="transmembrane region" description="Helical" evidence="9">
    <location>
        <begin position="221"/>
        <end position="240"/>
    </location>
</feature>
<evidence type="ECO:0000256" key="5">
    <source>
        <dbReference type="ARBA" id="ARBA00022519"/>
    </source>
</evidence>
<evidence type="ECO:0000256" key="3">
    <source>
        <dbReference type="ARBA" id="ARBA00022448"/>
    </source>
</evidence>
<keyword evidence="3" id="KW-0813">Transport</keyword>
<keyword evidence="6 9" id="KW-0812">Transmembrane</keyword>
<accession>A0A0L8AE22</accession>
<feature type="transmembrane region" description="Helical" evidence="9">
    <location>
        <begin position="187"/>
        <end position="209"/>
    </location>
</feature>
<dbReference type="OrthoDB" id="9812221at2"/>
<dbReference type="InterPro" id="IPR020846">
    <property type="entry name" value="MFS_dom"/>
</dbReference>
<dbReference type="Pfam" id="PF07690">
    <property type="entry name" value="MFS_1"/>
    <property type="match status" value="1"/>
</dbReference>
<dbReference type="InterPro" id="IPR011701">
    <property type="entry name" value="MFS"/>
</dbReference>
<keyword evidence="4" id="KW-1003">Cell membrane</keyword>
<gene>
    <name evidence="11" type="primary">emrB</name>
    <name evidence="11" type="ORF">W7K_04005</name>
</gene>
<evidence type="ECO:0000256" key="4">
    <source>
        <dbReference type="ARBA" id="ARBA00022475"/>
    </source>
</evidence>
<proteinExistence type="inferred from homology"/>
<evidence type="ECO:0000256" key="2">
    <source>
        <dbReference type="ARBA" id="ARBA00008537"/>
    </source>
</evidence>
<evidence type="ECO:0000256" key="7">
    <source>
        <dbReference type="ARBA" id="ARBA00022989"/>
    </source>
</evidence>
<dbReference type="PROSITE" id="PS50850">
    <property type="entry name" value="MFS"/>
    <property type="match status" value="1"/>
</dbReference>
<feature type="transmembrane region" description="Helical" evidence="9">
    <location>
        <begin position="159"/>
        <end position="181"/>
    </location>
</feature>
<feature type="transmembrane region" description="Helical" evidence="9">
    <location>
        <begin position="323"/>
        <end position="344"/>
    </location>
</feature>
<dbReference type="SUPFAM" id="SSF103473">
    <property type="entry name" value="MFS general substrate transporter"/>
    <property type="match status" value="1"/>
</dbReference>
<dbReference type="Proteomes" id="UP000036890">
    <property type="component" value="Unassembled WGS sequence"/>
</dbReference>
<evidence type="ECO:0000313" key="11">
    <source>
        <dbReference type="EMBL" id="KOF00536.1"/>
    </source>
</evidence>
<dbReference type="InterPro" id="IPR036259">
    <property type="entry name" value="MFS_trans_sf"/>
</dbReference>
<dbReference type="InterPro" id="IPR004638">
    <property type="entry name" value="EmrB-like"/>
</dbReference>
<organism evidence="11 12">
    <name type="scientific">Stenotrophomonas geniculata N1</name>
    <dbReference type="NCBI Taxonomy" id="1167641"/>
    <lineage>
        <taxon>Bacteria</taxon>
        <taxon>Pseudomonadati</taxon>
        <taxon>Pseudomonadota</taxon>
        <taxon>Gammaproteobacteria</taxon>
        <taxon>Lysobacterales</taxon>
        <taxon>Lysobacteraceae</taxon>
        <taxon>Stenotrophomonas</taxon>
    </lineage>
</organism>
<dbReference type="AlphaFoldDB" id="A0A0L8AE22"/>
<evidence type="ECO:0000256" key="1">
    <source>
        <dbReference type="ARBA" id="ARBA00004429"/>
    </source>
</evidence>
<evidence type="ECO:0000256" key="6">
    <source>
        <dbReference type="ARBA" id="ARBA00022692"/>
    </source>
</evidence>
<protein>
    <submittedName>
        <fullName evidence="11">Multidrug resistance protein B</fullName>
    </submittedName>
</protein>
<dbReference type="GO" id="GO:0022857">
    <property type="term" value="F:transmembrane transporter activity"/>
    <property type="evidence" value="ECO:0007669"/>
    <property type="project" value="InterPro"/>
</dbReference>
<evidence type="ECO:0000256" key="8">
    <source>
        <dbReference type="ARBA" id="ARBA00023136"/>
    </source>
</evidence>
<reference evidence="11 12" key="1">
    <citation type="journal article" date="2012" name="J. Bacteriol.">
        <title>Genome sequence of a novel nicotine-degrading strain, Pseudomonas geniculata N1.</title>
        <authorList>
            <person name="Tang H."/>
            <person name="Yu H."/>
            <person name="Tai C."/>
            <person name="Huang K."/>
            <person name="Liu Y."/>
            <person name="Wang L."/>
            <person name="Yao Y."/>
            <person name="Wu G."/>
            <person name="Xu P."/>
        </authorList>
    </citation>
    <scope>NUCLEOTIDE SEQUENCE [LARGE SCALE GENOMIC DNA]</scope>
    <source>
        <strain evidence="11 12">N1</strain>
    </source>
</reference>
<name>A0A0L8AE22_9GAMM</name>
<feature type="transmembrane region" description="Helical" evidence="9">
    <location>
        <begin position="386"/>
        <end position="406"/>
    </location>
</feature>
<dbReference type="FunFam" id="1.20.1720.10:FF:000002">
    <property type="entry name" value="Multidrug resistance protein B"/>
    <property type="match status" value="1"/>
</dbReference>
<sequence>MSAQAPAAPGAPGAPGAPAAPGAASGFLPPSVALCTVGLAMASFMQVLDTTIANVSLPTIAGNLGASSQQATWVITSFAVSTAIALPLTGWLSRRFGERKLFVWATLAFVITSLLCGLAQSMGMLVVSRALQGFVAGPMYPITQSLLVSIYPREKRGQALALLAMITVVAPICGPILGGWITDNYSWEWIFLINVPLGIFAALVVGNQLKGRPEHIEKPKMDYVGLVTLVIGVGALQLVLDLGNDEDWFSSMKIVVLACVAVVTLTVFLIWELTDKDPIVDLKLFRHRNFRAGTLAMVVAYAAFFSVALLIPQWLQRDMGYTAIWAGLATAPIGILPVIMTPFVGKYASRFDMRMLATVAFIVLSMTSFLRSNFNLQVDYTHVAGVQLIMGIGVALFFMPVLQILLSDLDGREIAAGSGLATFLRTLGGSFAASLTTWLWARRTQVHHADLTEHISVYQPGMQDQVTAMGQGDLQHGAAVLNNMINHQASQMGFNDIFFLLGWIFLAIIAFLWLAKPPFGAGAGAAAGGGH</sequence>
<dbReference type="PANTHER" id="PTHR42718">
    <property type="entry name" value="MAJOR FACILITATOR SUPERFAMILY MULTIDRUG TRANSPORTER MFSC"/>
    <property type="match status" value="1"/>
</dbReference>
<evidence type="ECO:0000256" key="9">
    <source>
        <dbReference type="SAM" id="Phobius"/>
    </source>
</evidence>
<dbReference type="NCBIfam" id="TIGR00711">
    <property type="entry name" value="efflux_EmrB"/>
    <property type="match status" value="1"/>
</dbReference>
<feature type="transmembrane region" description="Helical" evidence="9">
    <location>
        <begin position="292"/>
        <end position="311"/>
    </location>
</feature>
<feature type="transmembrane region" description="Helical" evidence="9">
    <location>
        <begin position="133"/>
        <end position="152"/>
    </location>
</feature>
<dbReference type="RefSeq" id="WP_010486271.1">
    <property type="nucleotide sequence ID" value="NZ_AJLO02000009.1"/>
</dbReference>
<feature type="transmembrane region" description="Helical" evidence="9">
    <location>
        <begin position="356"/>
        <end position="374"/>
    </location>
</feature>
<dbReference type="Gene3D" id="1.20.1250.20">
    <property type="entry name" value="MFS general substrate transporter like domains"/>
    <property type="match status" value="1"/>
</dbReference>
<dbReference type="GO" id="GO:0005886">
    <property type="term" value="C:plasma membrane"/>
    <property type="evidence" value="ECO:0007669"/>
    <property type="project" value="UniProtKB-SubCell"/>
</dbReference>
<keyword evidence="5" id="KW-0997">Cell inner membrane</keyword>
<comment type="caution">
    <text evidence="11">The sequence shown here is derived from an EMBL/GenBank/DDBJ whole genome shotgun (WGS) entry which is preliminary data.</text>
</comment>
<keyword evidence="7 9" id="KW-1133">Transmembrane helix</keyword>
<dbReference type="PANTHER" id="PTHR42718:SF9">
    <property type="entry name" value="MAJOR FACILITATOR SUPERFAMILY MULTIDRUG TRANSPORTER MFSC"/>
    <property type="match status" value="1"/>
</dbReference>
<dbReference type="CDD" id="cd17503">
    <property type="entry name" value="MFS_LmrB_MDR_like"/>
    <property type="match status" value="1"/>
</dbReference>
<comment type="subcellular location">
    <subcellularLocation>
        <location evidence="1">Cell inner membrane</location>
        <topology evidence="1">Multi-pass membrane protein</topology>
    </subcellularLocation>
</comment>
<evidence type="ECO:0000313" key="12">
    <source>
        <dbReference type="Proteomes" id="UP000036890"/>
    </source>
</evidence>
<dbReference type="GO" id="GO:1990961">
    <property type="term" value="P:xenobiotic detoxification by transmembrane export across the plasma membrane"/>
    <property type="evidence" value="ECO:0007669"/>
    <property type="project" value="UniProtKB-ARBA"/>
</dbReference>
<feature type="transmembrane region" description="Helical" evidence="9">
    <location>
        <begin position="497"/>
        <end position="515"/>
    </location>
</feature>